<protein>
    <submittedName>
        <fullName evidence="2">Uncharacterized protein</fullName>
    </submittedName>
</protein>
<reference evidence="3" key="1">
    <citation type="submission" date="2018-03" db="EMBL/GenBank/DDBJ databases">
        <authorList>
            <person name="Zecchin S."/>
        </authorList>
    </citation>
    <scope>NUCLEOTIDE SEQUENCE [LARGE SCALE GENOMIC DNA]</scope>
</reference>
<accession>A0A2U3QGP0</accession>
<dbReference type="EMBL" id="OUUY01000073">
    <property type="protein sequence ID" value="SPQ00572.1"/>
    <property type="molecule type" value="Genomic_DNA"/>
</dbReference>
<name>A0A2U3QGP0_9BACT</name>
<feature type="transmembrane region" description="Helical" evidence="1">
    <location>
        <begin position="13"/>
        <end position="31"/>
    </location>
</feature>
<dbReference type="AlphaFoldDB" id="A0A2U3QGP0"/>
<keyword evidence="1" id="KW-0472">Membrane</keyword>
<keyword evidence="1" id="KW-0812">Transmembrane</keyword>
<organism evidence="2 3">
    <name type="scientific">Candidatus Sulfobium mesophilum</name>
    <dbReference type="NCBI Taxonomy" id="2016548"/>
    <lineage>
        <taxon>Bacteria</taxon>
        <taxon>Pseudomonadati</taxon>
        <taxon>Nitrospirota</taxon>
        <taxon>Nitrospiria</taxon>
        <taxon>Nitrospirales</taxon>
        <taxon>Nitrospiraceae</taxon>
        <taxon>Candidatus Sulfobium</taxon>
    </lineage>
</organism>
<evidence type="ECO:0000256" key="1">
    <source>
        <dbReference type="SAM" id="Phobius"/>
    </source>
</evidence>
<keyword evidence="1" id="KW-1133">Transmembrane helix</keyword>
<sequence length="162" mass="18226">MQLYTLTVMSKKSIAFLMLLIISPIVIYLLWPTEESRIIKLIKNGAKAVEAKNVDDVMSKISYTYTDQYAINYLVIKEALQREFQRINTISVECDITRVEVMQKEKEKTASARVDVRVIITAGKEAGYIVGDAAKPAHLSLSLEKGPTGWLINSVEGIKLEF</sequence>
<gene>
    <name evidence="2" type="ORF">NBG4_280009</name>
</gene>
<dbReference type="Proteomes" id="UP000245125">
    <property type="component" value="Unassembled WGS sequence"/>
</dbReference>
<evidence type="ECO:0000313" key="3">
    <source>
        <dbReference type="Proteomes" id="UP000245125"/>
    </source>
</evidence>
<keyword evidence="3" id="KW-1185">Reference proteome</keyword>
<proteinExistence type="predicted"/>
<evidence type="ECO:0000313" key="2">
    <source>
        <dbReference type="EMBL" id="SPQ00572.1"/>
    </source>
</evidence>